<name>A0A8H5XUQ8_9HYPO</name>
<evidence type="ECO:0000256" key="1">
    <source>
        <dbReference type="SAM" id="MobiDB-lite"/>
    </source>
</evidence>
<keyword evidence="2" id="KW-1133">Transmembrane helix</keyword>
<gene>
    <name evidence="4" type="ORF">FMUND_14370</name>
</gene>
<feature type="transmembrane region" description="Helical" evidence="2">
    <location>
        <begin position="275"/>
        <end position="300"/>
    </location>
</feature>
<comment type="caution">
    <text evidence="4">The sequence shown here is derived from an EMBL/GenBank/DDBJ whole genome shotgun (WGS) entry which is preliminary data.</text>
</comment>
<protein>
    <submittedName>
        <fullName evidence="4">Ankyrin repeat domain-containing protein</fullName>
    </submittedName>
</protein>
<feature type="signal peptide" evidence="3">
    <location>
        <begin position="1"/>
        <end position="20"/>
    </location>
</feature>
<evidence type="ECO:0000313" key="5">
    <source>
        <dbReference type="Proteomes" id="UP000544331"/>
    </source>
</evidence>
<dbReference type="Proteomes" id="UP000544331">
    <property type="component" value="Unassembled WGS sequence"/>
</dbReference>
<accession>A0A8H5XUQ8</accession>
<keyword evidence="2" id="KW-0812">Transmembrane</keyword>
<keyword evidence="5" id="KW-1185">Reference proteome</keyword>
<dbReference type="EMBL" id="JAAOAN010000741">
    <property type="protein sequence ID" value="KAF5700338.1"/>
    <property type="molecule type" value="Genomic_DNA"/>
</dbReference>
<feature type="region of interest" description="Disordered" evidence="1">
    <location>
        <begin position="202"/>
        <end position="255"/>
    </location>
</feature>
<organism evidence="4 5">
    <name type="scientific">Fusarium mundagurra</name>
    <dbReference type="NCBI Taxonomy" id="1567541"/>
    <lineage>
        <taxon>Eukaryota</taxon>
        <taxon>Fungi</taxon>
        <taxon>Dikarya</taxon>
        <taxon>Ascomycota</taxon>
        <taxon>Pezizomycotina</taxon>
        <taxon>Sordariomycetes</taxon>
        <taxon>Hypocreomycetidae</taxon>
        <taxon>Hypocreales</taxon>
        <taxon>Nectriaceae</taxon>
        <taxon>Fusarium</taxon>
        <taxon>Fusarium fujikuroi species complex</taxon>
    </lineage>
</organism>
<evidence type="ECO:0000256" key="2">
    <source>
        <dbReference type="SAM" id="Phobius"/>
    </source>
</evidence>
<proteinExistence type="predicted"/>
<dbReference type="OrthoDB" id="7464126at2759"/>
<feature type="transmembrane region" description="Helical" evidence="2">
    <location>
        <begin position="329"/>
        <end position="348"/>
    </location>
</feature>
<keyword evidence="3" id="KW-0732">Signal</keyword>
<keyword evidence="2" id="KW-0472">Membrane</keyword>
<feature type="chain" id="PRO_5034721501" evidence="3">
    <location>
        <begin position="21"/>
        <end position="406"/>
    </location>
</feature>
<reference evidence="4 5" key="1">
    <citation type="submission" date="2020-05" db="EMBL/GenBank/DDBJ databases">
        <title>Identification and distribution of gene clusters putatively required for synthesis of sphingolipid metabolism inhibitors in phylogenetically diverse species of the filamentous fungus Fusarium.</title>
        <authorList>
            <person name="Kim H.-S."/>
            <person name="Busman M."/>
            <person name="Brown D.W."/>
            <person name="Divon H."/>
            <person name="Uhlig S."/>
            <person name="Proctor R.H."/>
        </authorList>
    </citation>
    <scope>NUCLEOTIDE SEQUENCE [LARGE SCALE GENOMIC DNA]</scope>
    <source>
        <strain evidence="4 5">NRRL 66235</strain>
    </source>
</reference>
<sequence>MQYLWMGFAWLLVASSQVAGASPGDLDDFSNNLATDVAPLLALFGEKITTQYFSESTSFLDYFIFAMAPIGIVTAMTSAIRVCGDSSLRAFIGRAQEGDGTIEAELCTSTSRDVCELFHRGSITRVFGKPKILEIMRLRGGDEATKMEHGRYVMGTYLFRDYLRREEKNPNAAWVPKKVRSWLPAVVAKRLFWRRRSKQSDVEHADKVKNGSGPQLGEKPVPKETSGPTGSPESEESAQPPNDTESIESSGPPSEIMVQNPNISINIGIVKLPRWFFWIVALVGLLLQGGVIAMAAVISWQLQWTQDGVPKSLMDVAAAVSKNRSPMSFIIGTTCLCFGMLACAALIGESTQERRYQRRTDEAGQQRSRLFWVQPGNQIVGDETFDAFAHTTRRLLPSALLKDPLG</sequence>
<evidence type="ECO:0000256" key="3">
    <source>
        <dbReference type="SAM" id="SignalP"/>
    </source>
</evidence>
<dbReference type="AlphaFoldDB" id="A0A8H5XUQ8"/>
<feature type="transmembrane region" description="Helical" evidence="2">
    <location>
        <begin position="62"/>
        <end position="84"/>
    </location>
</feature>
<evidence type="ECO:0000313" key="4">
    <source>
        <dbReference type="EMBL" id="KAF5700338.1"/>
    </source>
</evidence>